<name>A0AAN5PIS1_LEGPN</name>
<dbReference type="EMBL" id="DACWHX010000006">
    <property type="protein sequence ID" value="HAU1879781.1"/>
    <property type="molecule type" value="Genomic_DNA"/>
</dbReference>
<feature type="signal peptide" evidence="1">
    <location>
        <begin position="1"/>
        <end position="20"/>
    </location>
</feature>
<evidence type="ECO:0000313" key="3">
    <source>
        <dbReference type="Proteomes" id="UP000866496"/>
    </source>
</evidence>
<dbReference type="GeneID" id="57036364"/>
<dbReference type="RefSeq" id="WP_010948075.1">
    <property type="nucleotide sequence ID" value="NZ_CCZO01000021.1"/>
</dbReference>
<reference evidence="2" key="2">
    <citation type="submission" date="2019-10" db="EMBL/GenBank/DDBJ databases">
        <authorList>
            <consortium name="NCBI Pathogen Detection Project"/>
        </authorList>
    </citation>
    <scope>NUCLEOTIDE SEQUENCE</scope>
    <source>
        <strain evidence="2">AZ00058701</strain>
    </source>
</reference>
<dbReference type="Proteomes" id="UP000866496">
    <property type="component" value="Unassembled WGS sequence"/>
</dbReference>
<feature type="chain" id="PRO_5042847821" evidence="1">
    <location>
        <begin position="21"/>
        <end position="204"/>
    </location>
</feature>
<proteinExistence type="predicted"/>
<reference evidence="2" key="1">
    <citation type="journal article" date="2018" name="Genome Biol.">
        <title>SKESA: strategic k-mer extension for scrupulous assemblies.</title>
        <authorList>
            <person name="Souvorov A."/>
            <person name="Agarwala R."/>
            <person name="Lipman D.J."/>
        </authorList>
    </citation>
    <scope>NUCLEOTIDE SEQUENCE</scope>
    <source>
        <strain evidence="2">AZ00058701</strain>
    </source>
</reference>
<organism evidence="2 3">
    <name type="scientific">Legionella pneumophila</name>
    <dbReference type="NCBI Taxonomy" id="446"/>
    <lineage>
        <taxon>Bacteria</taxon>
        <taxon>Pseudomonadati</taxon>
        <taxon>Pseudomonadota</taxon>
        <taxon>Gammaproteobacteria</taxon>
        <taxon>Legionellales</taxon>
        <taxon>Legionellaceae</taxon>
        <taxon>Legionella</taxon>
    </lineage>
</organism>
<comment type="caution">
    <text evidence="2">The sequence shown here is derived from an EMBL/GenBank/DDBJ whole genome shotgun (WGS) entry which is preliminary data.</text>
</comment>
<keyword evidence="1" id="KW-0732">Signal</keyword>
<sequence>MLLKYLFTVTILITSSIVFAQLPKEVIDSCHDGVADNRDSVIYMYLPNDLWRLAPRSITPVKNDVEHIELGGSYDYEEINGSEERYQFDFFMHHFSIEDNQYFVRSDSRTKLSDAINHSNHSIAQPGNINNLMIVGKITFNKKEYLCISGPLYQNGTFAAVAEYYIVENAFDYDKKIQLHYYFFDREFVEMALIRDNWDGHWED</sequence>
<evidence type="ECO:0000313" key="2">
    <source>
        <dbReference type="EMBL" id="HAU1879781.1"/>
    </source>
</evidence>
<accession>A0AAN5PIS1</accession>
<dbReference type="AlphaFoldDB" id="A0AAN5PIS1"/>
<evidence type="ECO:0000256" key="1">
    <source>
        <dbReference type="SAM" id="SignalP"/>
    </source>
</evidence>
<protein>
    <submittedName>
        <fullName evidence="2">Uncharacterized protein</fullName>
    </submittedName>
</protein>
<gene>
    <name evidence="2" type="ORF">JBJ86_05865</name>
</gene>